<dbReference type="PANTHER" id="PTHR15031">
    <property type="entry name" value="CARTILAGE INTERMEDIATE LAYER PROTEIN CLIP"/>
    <property type="match status" value="1"/>
</dbReference>
<dbReference type="PANTHER" id="PTHR15031:SF4">
    <property type="entry name" value="CARTILAGE INTERMEDIATE LAYER PROTEIN 1"/>
    <property type="match status" value="1"/>
</dbReference>
<keyword evidence="3 5" id="KW-0732">Signal</keyword>
<evidence type="ECO:0000256" key="2">
    <source>
        <dbReference type="ARBA" id="ARBA00022525"/>
    </source>
</evidence>
<feature type="signal peptide" evidence="5">
    <location>
        <begin position="1"/>
        <end position="17"/>
    </location>
</feature>
<keyword evidence="2" id="KW-0964">Secreted</keyword>
<evidence type="ECO:0000313" key="10">
    <source>
        <dbReference type="EMBL" id="CAF1569638.1"/>
    </source>
</evidence>
<evidence type="ECO:0000256" key="4">
    <source>
        <dbReference type="ARBA" id="ARBA00023180"/>
    </source>
</evidence>
<comment type="subcellular location">
    <subcellularLocation>
        <location evidence="1">Secreted</location>
    </subcellularLocation>
</comment>
<dbReference type="InterPro" id="IPR039675">
    <property type="entry name" value="CILP1/CILP2"/>
</dbReference>
<evidence type="ECO:0000256" key="1">
    <source>
        <dbReference type="ARBA" id="ARBA00004613"/>
    </source>
</evidence>
<feature type="domain" description="WxxW" evidence="6">
    <location>
        <begin position="38"/>
        <end position="124"/>
    </location>
</feature>
<evidence type="ECO:0000259" key="6">
    <source>
        <dbReference type="Pfam" id="PF13330"/>
    </source>
</evidence>
<dbReference type="EMBL" id="CAJNOM010000835">
    <property type="protein sequence ID" value="CAF1569638.1"/>
    <property type="molecule type" value="Genomic_DNA"/>
</dbReference>
<sequence>MIFAVLFTIFFLNGVLSQQSVFDPYSYTQASCTGSYQWTMWFDTNDPDMSQGDVEITNHIQQLFPTFMCTTPTAIEAQTSFDANPTTTGDIFRISVKDGFLCLNQRVTGYKTKLCTDYKVRYCCLSTSLQN</sequence>
<gene>
    <name evidence="7" type="ORF">BJG266_LOCUS18037</name>
    <name evidence="9" type="ORF">BJG266_LOCUS31782</name>
    <name evidence="8" type="ORF">QVE165_LOCUS20445</name>
    <name evidence="10" type="ORF">QVE165_LOCUS48698</name>
</gene>
<dbReference type="OrthoDB" id="10018712at2759"/>
<organism evidence="10 11">
    <name type="scientific">Adineta steineri</name>
    <dbReference type="NCBI Taxonomy" id="433720"/>
    <lineage>
        <taxon>Eukaryota</taxon>
        <taxon>Metazoa</taxon>
        <taxon>Spiralia</taxon>
        <taxon>Gnathifera</taxon>
        <taxon>Rotifera</taxon>
        <taxon>Eurotatoria</taxon>
        <taxon>Bdelloidea</taxon>
        <taxon>Adinetida</taxon>
        <taxon>Adinetidae</taxon>
        <taxon>Adineta</taxon>
    </lineage>
</organism>
<dbReference type="Proteomes" id="UP000663832">
    <property type="component" value="Unassembled WGS sequence"/>
</dbReference>
<evidence type="ECO:0000313" key="7">
    <source>
        <dbReference type="EMBL" id="CAF1040460.1"/>
    </source>
</evidence>
<evidence type="ECO:0000313" key="8">
    <source>
        <dbReference type="EMBL" id="CAF1103715.1"/>
    </source>
</evidence>
<dbReference type="Proteomes" id="UP000663877">
    <property type="component" value="Unassembled WGS sequence"/>
</dbReference>
<evidence type="ECO:0000256" key="5">
    <source>
        <dbReference type="SAM" id="SignalP"/>
    </source>
</evidence>
<dbReference type="AlphaFoldDB" id="A0A815YEA6"/>
<keyword evidence="4" id="KW-0325">Glycoprotein</keyword>
<evidence type="ECO:0000256" key="3">
    <source>
        <dbReference type="ARBA" id="ARBA00022729"/>
    </source>
</evidence>
<dbReference type="GO" id="GO:0005576">
    <property type="term" value="C:extracellular region"/>
    <property type="evidence" value="ECO:0007669"/>
    <property type="project" value="UniProtKB-SubCell"/>
</dbReference>
<protein>
    <recommendedName>
        <fullName evidence="6">WxxW domain-containing protein</fullName>
    </recommendedName>
</protein>
<dbReference type="EMBL" id="CAJNOI010000488">
    <property type="protein sequence ID" value="CAF1291716.1"/>
    <property type="molecule type" value="Genomic_DNA"/>
</dbReference>
<dbReference type="EMBL" id="CAJNOI010000090">
    <property type="protein sequence ID" value="CAF1040460.1"/>
    <property type="molecule type" value="Genomic_DNA"/>
</dbReference>
<reference evidence="10" key="1">
    <citation type="submission" date="2021-02" db="EMBL/GenBank/DDBJ databases">
        <authorList>
            <person name="Nowell W R."/>
        </authorList>
    </citation>
    <scope>NUCLEOTIDE SEQUENCE</scope>
</reference>
<evidence type="ECO:0000313" key="11">
    <source>
        <dbReference type="Proteomes" id="UP000663832"/>
    </source>
</evidence>
<name>A0A815YEA6_9BILA</name>
<comment type="caution">
    <text evidence="10">The sequence shown here is derived from an EMBL/GenBank/DDBJ whole genome shotgun (WGS) entry which is preliminary data.</text>
</comment>
<feature type="chain" id="PRO_5035688182" description="WxxW domain-containing protein" evidence="5">
    <location>
        <begin position="18"/>
        <end position="131"/>
    </location>
</feature>
<evidence type="ECO:0000313" key="9">
    <source>
        <dbReference type="EMBL" id="CAF1291716.1"/>
    </source>
</evidence>
<accession>A0A815YEA6</accession>
<dbReference type="Pfam" id="PF13330">
    <property type="entry name" value="Mucin2_WxxW"/>
    <property type="match status" value="1"/>
</dbReference>
<dbReference type="InterPro" id="IPR025155">
    <property type="entry name" value="WxxW_domain"/>
</dbReference>
<keyword evidence="11" id="KW-1185">Reference proteome</keyword>
<proteinExistence type="predicted"/>
<dbReference type="EMBL" id="CAJNOM010000128">
    <property type="protein sequence ID" value="CAF1103715.1"/>
    <property type="molecule type" value="Genomic_DNA"/>
</dbReference>